<reference evidence="3" key="1">
    <citation type="submission" date="2016-10" db="EMBL/GenBank/DDBJ databases">
        <authorList>
            <person name="Varghese N."/>
            <person name="Submissions S."/>
        </authorList>
    </citation>
    <scope>NUCLEOTIDE SEQUENCE [LARGE SCALE GENOMIC DNA]</scope>
    <source>
        <strain evidence="3">DSM 17071</strain>
    </source>
</reference>
<dbReference type="EMBL" id="FNDW01000003">
    <property type="protein sequence ID" value="SDI02072.1"/>
    <property type="molecule type" value="Genomic_DNA"/>
</dbReference>
<dbReference type="Gene3D" id="3.40.50.720">
    <property type="entry name" value="NAD(P)-binding Rossmann-like Domain"/>
    <property type="match status" value="1"/>
</dbReference>
<evidence type="ECO:0000313" key="3">
    <source>
        <dbReference type="Proteomes" id="UP000198869"/>
    </source>
</evidence>
<dbReference type="STRING" id="311334.SAMN05421846_103268"/>
<dbReference type="InterPro" id="IPR001509">
    <property type="entry name" value="Epimerase_deHydtase"/>
</dbReference>
<dbReference type="Pfam" id="PF01370">
    <property type="entry name" value="Epimerase"/>
    <property type="match status" value="1"/>
</dbReference>
<dbReference type="Proteomes" id="UP000198869">
    <property type="component" value="Unassembled WGS sequence"/>
</dbReference>
<organism evidence="2 3">
    <name type="scientific">Chryseobacterium taeanense</name>
    <dbReference type="NCBI Taxonomy" id="311334"/>
    <lineage>
        <taxon>Bacteria</taxon>
        <taxon>Pseudomonadati</taxon>
        <taxon>Bacteroidota</taxon>
        <taxon>Flavobacteriia</taxon>
        <taxon>Flavobacteriales</taxon>
        <taxon>Weeksellaceae</taxon>
        <taxon>Chryseobacterium group</taxon>
        <taxon>Chryseobacterium</taxon>
    </lineage>
</organism>
<feature type="domain" description="NAD-dependent epimerase/dehydratase" evidence="1">
    <location>
        <begin position="15"/>
        <end position="154"/>
    </location>
</feature>
<dbReference type="OrthoDB" id="1247029at2"/>
<proteinExistence type="predicted"/>
<gene>
    <name evidence="2" type="ORF">SAMN05421846_103268</name>
</gene>
<evidence type="ECO:0000259" key="1">
    <source>
        <dbReference type="Pfam" id="PF01370"/>
    </source>
</evidence>
<evidence type="ECO:0000313" key="2">
    <source>
        <dbReference type="EMBL" id="SDI02072.1"/>
    </source>
</evidence>
<name>A0A1G8H5Z8_9FLAO</name>
<protein>
    <submittedName>
        <fullName evidence="2">NAD dependent epimerase/dehydratase family protein</fullName>
    </submittedName>
</protein>
<dbReference type="RefSeq" id="WP_089856381.1">
    <property type="nucleotide sequence ID" value="NZ_FNDW01000003.1"/>
</dbReference>
<dbReference type="InterPro" id="IPR036291">
    <property type="entry name" value="NAD(P)-bd_dom_sf"/>
</dbReference>
<sequence>MIIGNGMLANALRKHDSDDVLFFASGVSNSQETVRAEFEREISLLRSALDHHKDKKLVYFSTCSIYDSSKSASPYVQHKINIEHLISEISDDFTIFRIGNAVGKGGNPNTLINFLKNAIETGKKISLHKNAGRILVDADDIAEFVYSFLNHFNNQRIDFAYPYQFTPLEIIQRMEIFMAKKANYETVEKGALYDMEFDIIVKDYFKDISPSDYLDKIFRNYL</sequence>
<dbReference type="SUPFAM" id="SSF51735">
    <property type="entry name" value="NAD(P)-binding Rossmann-fold domains"/>
    <property type="match status" value="1"/>
</dbReference>
<keyword evidence="3" id="KW-1185">Reference proteome</keyword>
<accession>A0A1G8H5Z8</accession>
<dbReference type="AlphaFoldDB" id="A0A1G8H5Z8"/>